<gene>
    <name evidence="1" type="ORF">L248_2590</name>
</gene>
<proteinExistence type="predicted"/>
<dbReference type="HOGENOM" id="CLU_3169633_0_0_9"/>
<dbReference type="EMBL" id="KI271586">
    <property type="protein sequence ID" value="ERL65517.1"/>
    <property type="molecule type" value="Genomic_DNA"/>
</dbReference>
<keyword evidence="2" id="KW-1185">Reference proteome</keyword>
<accession>U4TVU4</accession>
<evidence type="ECO:0000313" key="2">
    <source>
        <dbReference type="Proteomes" id="UP000030647"/>
    </source>
</evidence>
<protein>
    <submittedName>
        <fullName evidence="1">Uncharacterized protein</fullName>
    </submittedName>
</protein>
<dbReference type="AlphaFoldDB" id="U4TVU4"/>
<evidence type="ECO:0000313" key="1">
    <source>
        <dbReference type="EMBL" id="ERL65517.1"/>
    </source>
</evidence>
<organism evidence="1 2">
    <name type="scientific">Schleiferilactobacillus shenzhenensis LY-73</name>
    <dbReference type="NCBI Taxonomy" id="1231336"/>
    <lineage>
        <taxon>Bacteria</taxon>
        <taxon>Bacillati</taxon>
        <taxon>Bacillota</taxon>
        <taxon>Bacilli</taxon>
        <taxon>Lactobacillales</taxon>
        <taxon>Lactobacillaceae</taxon>
        <taxon>Schleiferilactobacillus</taxon>
    </lineage>
</organism>
<sequence length="47" mass="5443">MQMVTQTIRRSIPLPVHWLTWQTVRLSTHQRMAGYLVSVIQLAGQPL</sequence>
<dbReference type="Proteomes" id="UP000030647">
    <property type="component" value="Unassembled WGS sequence"/>
</dbReference>
<reference evidence="2" key="1">
    <citation type="journal article" date="2013" name="Genome Announc.">
        <title>Whole-Genome Sequencing of Lactobacillus shenzhenensis Strain LY-73T.</title>
        <authorList>
            <person name="Lin Z."/>
            <person name="Liu Z."/>
            <person name="Yang R."/>
            <person name="Zou Y."/>
            <person name="Wan D."/>
            <person name="Chen J."/>
            <person name="Guo M."/>
            <person name="Zhao J."/>
            <person name="Fang C."/>
            <person name="Yang R."/>
            <person name="Liu F."/>
        </authorList>
    </citation>
    <scope>NUCLEOTIDE SEQUENCE [LARGE SCALE GENOMIC DNA]</scope>
    <source>
        <strain evidence="2">LY-73</strain>
    </source>
</reference>
<name>U4TVU4_9LACO</name>